<comment type="caution">
    <text evidence="1">The sequence shown here is derived from an EMBL/GenBank/DDBJ whole genome shotgun (WGS) entry which is preliminary data.</text>
</comment>
<dbReference type="SUPFAM" id="SSF51445">
    <property type="entry name" value="(Trans)glycosidases"/>
    <property type="match status" value="1"/>
</dbReference>
<sequence length="686" mass="77250">MQSDDCNTELVWWKQPLRIIQPNMQVKDTGRIDPERLAQQMKELGANAMVFNTGGIYAWYRSDVPFHTVSSYLPEGRDLLQEMIRSCHKLGIRFIARFDFSKAEDSVYLQHPYWFVRRQDGSPDIIGAQRPGAWPLLMSTCINGGYRNEGVAVPVLKEALQRYDIDGVFFNAPGYVFCRCAHCRRKYRDLYGKELPEVSMELEPDFPARCFDDNLGAMYRTVKEIRSEVPMILYYNLYRDHLENRLQITDMLCTEPQDILSLGHTHIPEAWKPALSIKVGRSVPGRTDPFGIVHSCPGMDWRHTGLPPAEYGFWLAQIPANGGQIWHSLTGIPDTITDKRILRTVRELNVNAAKVAPHMDGAQPEAQVILLWNADRSAEGWADALINKQIPFHVLLPEQAEKLQPERQQLLLLPEGSSYSPAFIDSLREYVRGGGCILVEGKLPEPENRQGLHDLHDLLGISGDGGESEYLYASYLRFEGQSNPLQSGLEETELIPHRGEVTYCFPDGDSARVLATLVPPFSPLESVGAPPERASLPVVRTELPLAILNEYGAGKTLYFPFSLSKLIHEFKLEEHYRLFSNAVHFLLDGKPMVTVTSFQGLQVTLFRKDNSLLIHLINGAGRRPLATVLPLHNIEVEVRLPAGSAAGQVERLIGGGELEGVHEEGSIRFILPRLDIWECVRVSCLI</sequence>
<dbReference type="SUPFAM" id="SSF52317">
    <property type="entry name" value="Class I glutamine amidotransferase-like"/>
    <property type="match status" value="1"/>
</dbReference>
<dbReference type="InterPro" id="IPR029062">
    <property type="entry name" value="Class_I_gatase-like"/>
</dbReference>
<gene>
    <name evidence="1" type="ORF">ACE3NQ_28675</name>
</gene>
<evidence type="ECO:0008006" key="3">
    <source>
        <dbReference type="Google" id="ProtNLM"/>
    </source>
</evidence>
<protein>
    <recommendedName>
        <fullName evidence="3">Beta-galactosidase trimerisation domain-containing protein</fullName>
    </recommendedName>
</protein>
<name>A0ABV5BGQ0_9BACL</name>
<dbReference type="Pfam" id="PF14871">
    <property type="entry name" value="GHL6"/>
    <property type="match status" value="1"/>
</dbReference>
<keyword evidence="2" id="KW-1185">Reference proteome</keyword>
<dbReference type="Proteomes" id="UP001580407">
    <property type="component" value="Unassembled WGS sequence"/>
</dbReference>
<accession>A0ABV5BGQ0</accession>
<dbReference type="Gene3D" id="3.40.50.880">
    <property type="match status" value="1"/>
</dbReference>
<dbReference type="Gene3D" id="3.20.20.80">
    <property type="entry name" value="Glycosidases"/>
    <property type="match status" value="1"/>
</dbReference>
<evidence type="ECO:0000313" key="1">
    <source>
        <dbReference type="EMBL" id="MFB5684890.1"/>
    </source>
</evidence>
<dbReference type="InterPro" id="IPR017853">
    <property type="entry name" value="GH"/>
</dbReference>
<evidence type="ECO:0000313" key="2">
    <source>
        <dbReference type="Proteomes" id="UP001580407"/>
    </source>
</evidence>
<organism evidence="1 2">
    <name type="scientific">Paenibacillus terreus</name>
    <dbReference type="NCBI Taxonomy" id="1387834"/>
    <lineage>
        <taxon>Bacteria</taxon>
        <taxon>Bacillati</taxon>
        <taxon>Bacillota</taxon>
        <taxon>Bacilli</taxon>
        <taxon>Bacillales</taxon>
        <taxon>Paenibacillaceae</taxon>
        <taxon>Paenibacillus</taxon>
    </lineage>
</organism>
<dbReference type="EMBL" id="JBHILM010000050">
    <property type="protein sequence ID" value="MFB5684890.1"/>
    <property type="molecule type" value="Genomic_DNA"/>
</dbReference>
<reference evidence="1 2" key="1">
    <citation type="submission" date="2024-09" db="EMBL/GenBank/DDBJ databases">
        <authorList>
            <person name="Ruan L."/>
        </authorList>
    </citation>
    <scope>NUCLEOTIDE SEQUENCE [LARGE SCALE GENOMIC DNA]</scope>
    <source>
        <strain evidence="1 2">D33</strain>
    </source>
</reference>
<dbReference type="InterPro" id="IPR028212">
    <property type="entry name" value="GHL6"/>
</dbReference>
<proteinExistence type="predicted"/>
<dbReference type="RefSeq" id="WP_375528556.1">
    <property type="nucleotide sequence ID" value="NZ_JBHILM010000050.1"/>
</dbReference>